<evidence type="ECO:0000256" key="2">
    <source>
        <dbReference type="ARBA" id="ARBA00010790"/>
    </source>
</evidence>
<dbReference type="RefSeq" id="WP_350353295.1">
    <property type="nucleotide sequence ID" value="NZ_CP158357.1"/>
</dbReference>
<dbReference type="Gene3D" id="3.50.50.60">
    <property type="entry name" value="FAD/NAD(P)-binding domain"/>
    <property type="match status" value="1"/>
</dbReference>
<feature type="active site" description="Proton donor" evidence="5">
    <location>
        <position position="480"/>
    </location>
</feature>
<evidence type="ECO:0000256" key="3">
    <source>
        <dbReference type="ARBA" id="ARBA00022630"/>
    </source>
</evidence>
<dbReference type="InterPro" id="IPR036188">
    <property type="entry name" value="FAD/NAD-bd_sf"/>
</dbReference>
<feature type="active site" description="Proton acceptor" evidence="5">
    <location>
        <position position="522"/>
    </location>
</feature>
<dbReference type="GO" id="GO:0050660">
    <property type="term" value="F:flavin adenine dinucleotide binding"/>
    <property type="evidence" value="ECO:0007669"/>
    <property type="project" value="InterPro"/>
</dbReference>
<dbReference type="AlphaFoldDB" id="A0AAU7W4X2"/>
<dbReference type="EMBL" id="CP158357">
    <property type="protein sequence ID" value="XBX80494.1"/>
    <property type="molecule type" value="Genomic_DNA"/>
</dbReference>
<accession>A0AAU7W4X2</accession>
<dbReference type="PROSITE" id="PS00624">
    <property type="entry name" value="GMC_OXRED_2"/>
    <property type="match status" value="1"/>
</dbReference>
<dbReference type="SUPFAM" id="SSF54373">
    <property type="entry name" value="FAD-linked reductases, C-terminal domain"/>
    <property type="match status" value="1"/>
</dbReference>
<sequence length="540" mass="56922">MTATATSAASGVAAATETHDYVVVGAGSAGSALAARLSENGKNTVLLLEAGPVDKKMEIHIPAAFSSLFRSDHDWNYDTEPQVQLGGRRIFWPRGKMLGGSSSMNAMMWVRGFPEDYDAWGKAAGPGWSWKSLLPYFTKVEKVEGASGPETGASGAISVSVQRSPRSHTAVFLNAAKELGLKIVDANGKDQEGISRTLVTQAKGSRVSTADGYLKPARKRKNLVVRTGAQTTRVLFKGTKVVGVEYVTGGVTKAVHAAKEVILSGGAVNTPQLLLLSGIGDRVELQKLGIAVVAHSPEVGKNLRDHLVSLLAVDTDKDTLFLAQKPGQLVSYLSQKKGMLTSNVAEAYGFIKTDSKLDLPDIELIFAPVAFIGEGLIGHTDHGLTVGAILLQPESTGTVSLATADPFDKPLIDPNYLSDPNGNDRAALTAGLAVCEELIATKALGAVTKGKFIQPEGAESMSRAERDALAINQYSHTLYHPVGTARMGSDASSVVDEELRVRGVQGLRVADASIMPGIIRGHTNAPSIVIGEKAAALILR</sequence>
<dbReference type="PANTHER" id="PTHR11552:SF147">
    <property type="entry name" value="CHOLINE DEHYDROGENASE, MITOCHONDRIAL"/>
    <property type="match status" value="1"/>
</dbReference>
<comment type="cofactor">
    <cofactor evidence="1">
        <name>FAD</name>
        <dbReference type="ChEBI" id="CHEBI:57692"/>
    </cofactor>
</comment>
<dbReference type="Gene3D" id="3.30.560.10">
    <property type="entry name" value="Glucose Oxidase, domain 3"/>
    <property type="match status" value="1"/>
</dbReference>
<feature type="domain" description="Glucose-methanol-choline oxidoreductase N-terminal" evidence="8">
    <location>
        <begin position="266"/>
        <end position="280"/>
    </location>
</feature>
<feature type="domain" description="Glucose-methanol-choline oxidoreductase N-terminal" evidence="7">
    <location>
        <begin position="95"/>
        <end position="118"/>
    </location>
</feature>
<evidence type="ECO:0000256" key="5">
    <source>
        <dbReference type="PIRSR" id="PIRSR000137-1"/>
    </source>
</evidence>
<protein>
    <submittedName>
        <fullName evidence="9">GMC family oxidoreductase N-terminal domain-containing protein</fullName>
    </submittedName>
</protein>
<evidence type="ECO:0000259" key="7">
    <source>
        <dbReference type="PROSITE" id="PS00623"/>
    </source>
</evidence>
<comment type="similarity">
    <text evidence="2 6">Belongs to the GMC oxidoreductase family.</text>
</comment>
<keyword evidence="3 6" id="KW-0285">Flavoprotein</keyword>
<organism evidence="9">
    <name type="scientific">Microbacterium sp. A8/3-1</name>
    <dbReference type="NCBI Taxonomy" id="3160749"/>
    <lineage>
        <taxon>Bacteria</taxon>
        <taxon>Bacillati</taxon>
        <taxon>Actinomycetota</taxon>
        <taxon>Actinomycetes</taxon>
        <taxon>Micrococcales</taxon>
        <taxon>Microbacteriaceae</taxon>
        <taxon>Microbacterium</taxon>
    </lineage>
</organism>
<name>A0AAU7W4X2_9MICO</name>
<dbReference type="PIRSF" id="PIRSF000137">
    <property type="entry name" value="Alcohol_oxidase"/>
    <property type="match status" value="1"/>
</dbReference>
<keyword evidence="4 6" id="KW-0274">FAD</keyword>
<dbReference type="SUPFAM" id="SSF51905">
    <property type="entry name" value="FAD/NAD(P)-binding domain"/>
    <property type="match status" value="1"/>
</dbReference>
<evidence type="ECO:0000256" key="1">
    <source>
        <dbReference type="ARBA" id="ARBA00001974"/>
    </source>
</evidence>
<dbReference type="PANTHER" id="PTHR11552">
    <property type="entry name" value="GLUCOSE-METHANOL-CHOLINE GMC OXIDOREDUCTASE"/>
    <property type="match status" value="1"/>
</dbReference>
<evidence type="ECO:0000259" key="8">
    <source>
        <dbReference type="PROSITE" id="PS00624"/>
    </source>
</evidence>
<evidence type="ECO:0000313" key="9">
    <source>
        <dbReference type="EMBL" id="XBX80494.1"/>
    </source>
</evidence>
<dbReference type="Pfam" id="PF00732">
    <property type="entry name" value="GMC_oxred_N"/>
    <property type="match status" value="1"/>
</dbReference>
<evidence type="ECO:0000256" key="4">
    <source>
        <dbReference type="ARBA" id="ARBA00022827"/>
    </source>
</evidence>
<dbReference type="GO" id="GO:0016614">
    <property type="term" value="F:oxidoreductase activity, acting on CH-OH group of donors"/>
    <property type="evidence" value="ECO:0007669"/>
    <property type="project" value="InterPro"/>
</dbReference>
<dbReference type="Pfam" id="PF05199">
    <property type="entry name" value="GMC_oxred_C"/>
    <property type="match status" value="1"/>
</dbReference>
<reference evidence="9" key="1">
    <citation type="submission" date="2024-06" db="EMBL/GenBank/DDBJ databases">
        <title>Draft genome sequence of Microbacterium sp. strain A8/3-1, isolated from Oxytropis tragacanthoides Fisch. ex DC. Root nodules in the Altai region of Russia.</title>
        <authorList>
            <person name="Sazanova A."/>
            <person name="Guro P."/>
            <person name="Kuznetsova I."/>
            <person name="Belimov A."/>
            <person name="Safronova V."/>
        </authorList>
    </citation>
    <scope>NUCLEOTIDE SEQUENCE</scope>
    <source>
        <strain evidence="9">A8/3-1</strain>
    </source>
</reference>
<dbReference type="InterPro" id="IPR000172">
    <property type="entry name" value="GMC_OxRdtase_N"/>
</dbReference>
<dbReference type="InterPro" id="IPR012132">
    <property type="entry name" value="GMC_OxRdtase"/>
</dbReference>
<dbReference type="PROSITE" id="PS00623">
    <property type="entry name" value="GMC_OXRED_1"/>
    <property type="match status" value="1"/>
</dbReference>
<proteinExistence type="inferred from homology"/>
<dbReference type="InterPro" id="IPR007867">
    <property type="entry name" value="GMC_OxRtase_C"/>
</dbReference>
<evidence type="ECO:0000256" key="6">
    <source>
        <dbReference type="RuleBase" id="RU003968"/>
    </source>
</evidence>
<gene>
    <name evidence="9" type="ORF">ABS642_10495</name>
</gene>